<evidence type="ECO:0000313" key="2">
    <source>
        <dbReference type="Proteomes" id="UP000298058"/>
    </source>
</evidence>
<comment type="caution">
    <text evidence="1">The sequence shown here is derived from an EMBL/GenBank/DDBJ whole genome shotgun (WGS) entry which is preliminary data.</text>
</comment>
<dbReference type="AlphaFoldDB" id="A0A4R9LYH7"/>
<dbReference type="RefSeq" id="WP_135761344.1">
    <property type="nucleotide sequence ID" value="NZ_RQHW01000047.1"/>
</dbReference>
<gene>
    <name evidence="1" type="ORF">EHS15_14910</name>
</gene>
<dbReference type="OrthoDB" id="321650at2"/>
<dbReference type="Proteomes" id="UP000298058">
    <property type="component" value="Unassembled WGS sequence"/>
</dbReference>
<name>A0A4R9LYH7_9LEPT</name>
<protein>
    <recommendedName>
        <fullName evidence="3">Ig-like domain-containing protein</fullName>
    </recommendedName>
</protein>
<dbReference type="InterPro" id="IPR058183">
    <property type="entry name" value="LBF_2017-like_N"/>
</dbReference>
<evidence type="ECO:0000313" key="1">
    <source>
        <dbReference type="EMBL" id="TGN18661.1"/>
    </source>
</evidence>
<evidence type="ECO:0008006" key="3">
    <source>
        <dbReference type="Google" id="ProtNLM"/>
    </source>
</evidence>
<keyword evidence="2" id="KW-1185">Reference proteome</keyword>
<accession>A0A4R9LYH7</accession>
<dbReference type="NCBIfam" id="NF047607">
    <property type="entry name" value="LBF_2017_Nterm"/>
    <property type="match status" value="1"/>
</dbReference>
<proteinExistence type="predicted"/>
<reference evidence="1" key="1">
    <citation type="journal article" date="2019" name="PLoS Negl. Trop. Dis.">
        <title>Revisiting the worldwide diversity of Leptospira species in the environment.</title>
        <authorList>
            <person name="Vincent A.T."/>
            <person name="Schiettekatte O."/>
            <person name="Bourhy P."/>
            <person name="Veyrier F.J."/>
            <person name="Picardeau M."/>
        </authorList>
    </citation>
    <scope>NUCLEOTIDE SEQUENCE [LARGE SCALE GENOMIC DNA]</scope>
    <source>
        <strain evidence="1">201300427</strain>
    </source>
</reference>
<dbReference type="EMBL" id="RQHW01000047">
    <property type="protein sequence ID" value="TGN18661.1"/>
    <property type="molecule type" value="Genomic_DNA"/>
</dbReference>
<sequence length="316" mass="36878">MNIFSLFFFGILFFLSPLFAETEIPPDEFRMTAYLDSENPIILEYEVEFWREKEGNVLNGKNFPISKLVPPGRVVLSVPQDYQFFRVRAVARMNIRGFWTEFNQIRRYPLTNQTSQTPKQVFVPRPQTKPDVFLSITNSKNENLTYLTRQNVILQSFDDTETKFVHYRFSGEPWKKEAKPSLEIAKDGFYELEYRAEDALGNVEKSNYLSFYVDQTPPKTDLQFQSESFRKGEVLYLSPKLKIGFSVEEEGSGLDYSLFRNYCKGESPGDWIQYKSPIPFSILSEKSCKNEIHLEYYSVDKVGNKESVSTLTFRLP</sequence>
<organism evidence="1 2">
    <name type="scientific">Leptospira idonii</name>
    <dbReference type="NCBI Taxonomy" id="1193500"/>
    <lineage>
        <taxon>Bacteria</taxon>
        <taxon>Pseudomonadati</taxon>
        <taxon>Spirochaetota</taxon>
        <taxon>Spirochaetia</taxon>
        <taxon>Leptospirales</taxon>
        <taxon>Leptospiraceae</taxon>
        <taxon>Leptospira</taxon>
    </lineage>
</organism>